<comment type="caution">
    <text evidence="1">The sequence shown here is derived from an EMBL/GenBank/DDBJ whole genome shotgun (WGS) entry which is preliminary data.</text>
</comment>
<keyword evidence="2" id="KW-1185">Reference proteome</keyword>
<dbReference type="Pfam" id="PF19315">
    <property type="entry name" value="MC_hydratase"/>
    <property type="match status" value="1"/>
</dbReference>
<dbReference type="RefSeq" id="WP_217963681.1">
    <property type="nucleotide sequence ID" value="NZ_JAHTBN010000002.1"/>
</dbReference>
<sequence length="175" mass="19116">MTANISGNRHSFSLGRYFEDFAQGDIYEHFPGRTITEADNIQFSLLTMNNHPMHCDHAFAARSEFGKPLVNSGLTLAIVLGMTVADVSGKAIANLGWTDITLSAPVHPGDTIYAESEVLEKRESKSRPTQGIVTVRTTGRKADGTVFMSFVRSVLIPKRGHEVEPQHPGRLAAAH</sequence>
<dbReference type="Proteomes" id="UP001595848">
    <property type="component" value="Unassembled WGS sequence"/>
</dbReference>
<reference evidence="2" key="1">
    <citation type="journal article" date="2019" name="Int. J. Syst. Evol. Microbiol.">
        <title>The Global Catalogue of Microorganisms (GCM) 10K type strain sequencing project: providing services to taxonomists for standard genome sequencing and annotation.</title>
        <authorList>
            <consortium name="The Broad Institute Genomics Platform"/>
            <consortium name="The Broad Institute Genome Sequencing Center for Infectious Disease"/>
            <person name="Wu L."/>
            <person name="Ma J."/>
        </authorList>
    </citation>
    <scope>NUCLEOTIDE SEQUENCE [LARGE SCALE GENOMIC DNA]</scope>
    <source>
        <strain evidence="2">LMG 24813</strain>
    </source>
</reference>
<dbReference type="EMBL" id="JBHSBV010000003">
    <property type="protein sequence ID" value="MFC4200965.1"/>
    <property type="molecule type" value="Genomic_DNA"/>
</dbReference>
<organism evidence="1 2">
    <name type="scientific">Candidimonas humi</name>
    <dbReference type="NCBI Taxonomy" id="683355"/>
    <lineage>
        <taxon>Bacteria</taxon>
        <taxon>Pseudomonadati</taxon>
        <taxon>Pseudomonadota</taxon>
        <taxon>Betaproteobacteria</taxon>
        <taxon>Burkholderiales</taxon>
        <taxon>Alcaligenaceae</taxon>
        <taxon>Candidimonas</taxon>
    </lineage>
</organism>
<dbReference type="PANTHER" id="PTHR43664:SF1">
    <property type="entry name" value="BETA-METHYLMALYL-COA DEHYDRATASE"/>
    <property type="match status" value="1"/>
</dbReference>
<dbReference type="InterPro" id="IPR048274">
    <property type="entry name" value="MC_hydratase"/>
</dbReference>
<evidence type="ECO:0000313" key="1">
    <source>
        <dbReference type="EMBL" id="MFC4200965.1"/>
    </source>
</evidence>
<dbReference type="InterPro" id="IPR052342">
    <property type="entry name" value="MCH/BMMD"/>
</dbReference>
<proteinExistence type="predicted"/>
<dbReference type="PANTHER" id="PTHR43664">
    <property type="entry name" value="MONOAMINE OXIDASE-RELATED"/>
    <property type="match status" value="1"/>
</dbReference>
<accession>A0ABV8NYM8</accession>
<name>A0ABV8NYM8_9BURK</name>
<dbReference type="CDD" id="cd03451">
    <property type="entry name" value="FkbR2"/>
    <property type="match status" value="1"/>
</dbReference>
<gene>
    <name evidence="1" type="ORF">ACFOY1_08370</name>
</gene>
<protein>
    <submittedName>
        <fullName evidence="1">MaoC family dehydratase</fullName>
    </submittedName>
</protein>
<evidence type="ECO:0000313" key="2">
    <source>
        <dbReference type="Proteomes" id="UP001595848"/>
    </source>
</evidence>